<organism evidence="2 3">
    <name type="scientific">Methylobacterium isbiliense</name>
    <dbReference type="NCBI Taxonomy" id="315478"/>
    <lineage>
        <taxon>Bacteria</taxon>
        <taxon>Pseudomonadati</taxon>
        <taxon>Pseudomonadota</taxon>
        <taxon>Alphaproteobacteria</taxon>
        <taxon>Hyphomicrobiales</taxon>
        <taxon>Methylobacteriaceae</taxon>
        <taxon>Methylobacterium</taxon>
    </lineage>
</organism>
<reference evidence="2" key="2">
    <citation type="submission" date="2021-08" db="EMBL/GenBank/DDBJ databases">
        <authorList>
            <person name="Tani A."/>
            <person name="Ola A."/>
            <person name="Ogura Y."/>
            <person name="Katsura K."/>
            <person name="Hayashi T."/>
        </authorList>
    </citation>
    <scope>NUCLEOTIDE SEQUENCE</scope>
    <source>
        <strain evidence="2">DSM 17168</strain>
    </source>
</reference>
<accession>A0ABQ4SET0</accession>
<dbReference type="PROSITE" id="PS00622">
    <property type="entry name" value="HTH_LUXR_1"/>
    <property type="match status" value="1"/>
</dbReference>
<dbReference type="Proteomes" id="UP001055153">
    <property type="component" value="Unassembled WGS sequence"/>
</dbReference>
<dbReference type="SMART" id="SM00421">
    <property type="entry name" value="HTH_LUXR"/>
    <property type="match status" value="1"/>
</dbReference>
<sequence>MVTHSELVDRVYEAAMLPELWPSVLADLSRFADGDGALLFTIDGGDFRYVASDGLDATVAEYVAAGWPARTDRAARLFERQHAGFLTDLDVYTPAEIEDEPVYRDFLRPRGLGWGAASAIVVPTGDCLVVDVERRHARGPVPPEAVARLDRLRPHLARAATLSARLRLQTLRGAAQALDTLGLPAVVLGGQGQILAMSETCEGLPPGLLTEGRRLVLGDAGADRLFALALDGLGHEDRPSVRSIPLPAGEGREPMILHVVPVRRAGADLFAAASSLAVITPLTRKAPPCPSVLEGLFDLTGAEARVARGIAACRTVEQIAGEFGLSRETVRSQLKAVLAKTGLSRQSELVGLLAAGTLPGVF</sequence>
<dbReference type="Gene3D" id="1.10.10.10">
    <property type="entry name" value="Winged helix-like DNA-binding domain superfamily/Winged helix DNA-binding domain"/>
    <property type="match status" value="1"/>
</dbReference>
<proteinExistence type="predicted"/>
<evidence type="ECO:0000313" key="3">
    <source>
        <dbReference type="Proteomes" id="UP001055153"/>
    </source>
</evidence>
<dbReference type="RefSeq" id="WP_238236831.1">
    <property type="nucleotide sequence ID" value="NZ_BPQQ01000042.1"/>
</dbReference>
<name>A0ABQ4SET0_9HYPH</name>
<protein>
    <recommendedName>
        <fullName evidence="1">HTH luxR-type domain-containing protein</fullName>
    </recommendedName>
</protein>
<reference evidence="2" key="1">
    <citation type="journal article" date="2021" name="Front. Microbiol.">
        <title>Comprehensive Comparative Genomics and Phenotyping of Methylobacterium Species.</title>
        <authorList>
            <person name="Alessa O."/>
            <person name="Ogura Y."/>
            <person name="Fujitani Y."/>
            <person name="Takami H."/>
            <person name="Hayashi T."/>
            <person name="Sahin N."/>
            <person name="Tani A."/>
        </authorList>
    </citation>
    <scope>NUCLEOTIDE SEQUENCE</scope>
    <source>
        <strain evidence="2">DSM 17168</strain>
    </source>
</reference>
<dbReference type="InterPro" id="IPR036388">
    <property type="entry name" value="WH-like_DNA-bd_sf"/>
</dbReference>
<evidence type="ECO:0000313" key="2">
    <source>
        <dbReference type="EMBL" id="GJE01737.1"/>
    </source>
</evidence>
<comment type="caution">
    <text evidence="2">The sequence shown here is derived from an EMBL/GenBank/DDBJ whole genome shotgun (WGS) entry which is preliminary data.</text>
</comment>
<keyword evidence="3" id="KW-1185">Reference proteome</keyword>
<gene>
    <name evidence="2" type="ORF">GMJLKIPL_3672</name>
</gene>
<dbReference type="InterPro" id="IPR000792">
    <property type="entry name" value="Tscrpt_reg_LuxR_C"/>
</dbReference>
<dbReference type="EMBL" id="BPQQ01000042">
    <property type="protein sequence ID" value="GJE01737.1"/>
    <property type="molecule type" value="Genomic_DNA"/>
</dbReference>
<dbReference type="InterPro" id="IPR016032">
    <property type="entry name" value="Sig_transdc_resp-reg_C-effctor"/>
</dbReference>
<dbReference type="SUPFAM" id="SSF46894">
    <property type="entry name" value="C-terminal effector domain of the bipartite response regulators"/>
    <property type="match status" value="1"/>
</dbReference>
<feature type="domain" description="HTH luxR-type" evidence="1">
    <location>
        <begin position="313"/>
        <end position="340"/>
    </location>
</feature>
<evidence type="ECO:0000259" key="1">
    <source>
        <dbReference type="PROSITE" id="PS00622"/>
    </source>
</evidence>